<dbReference type="Gramene" id="PAN28453">
    <property type="protein sequence ID" value="PAN28453"/>
    <property type="gene ID" value="PAHAL_5G152300"/>
</dbReference>
<protein>
    <submittedName>
        <fullName evidence="2">Uncharacterized protein</fullName>
    </submittedName>
</protein>
<feature type="compositionally biased region" description="Polar residues" evidence="1">
    <location>
        <begin position="68"/>
        <end position="83"/>
    </location>
</feature>
<dbReference type="AlphaFoldDB" id="A0A2S3HS28"/>
<gene>
    <name evidence="2" type="ORF">PAHAL_5G152300</name>
</gene>
<name>A0A2S3HS28_9POAL</name>
<proteinExistence type="predicted"/>
<organism evidence="2">
    <name type="scientific">Panicum hallii</name>
    <dbReference type="NCBI Taxonomy" id="206008"/>
    <lineage>
        <taxon>Eukaryota</taxon>
        <taxon>Viridiplantae</taxon>
        <taxon>Streptophyta</taxon>
        <taxon>Embryophyta</taxon>
        <taxon>Tracheophyta</taxon>
        <taxon>Spermatophyta</taxon>
        <taxon>Magnoliopsida</taxon>
        <taxon>Liliopsida</taxon>
        <taxon>Poales</taxon>
        <taxon>Poaceae</taxon>
        <taxon>PACMAD clade</taxon>
        <taxon>Panicoideae</taxon>
        <taxon>Panicodae</taxon>
        <taxon>Paniceae</taxon>
        <taxon>Panicinae</taxon>
        <taxon>Panicum</taxon>
        <taxon>Panicum sect. Panicum</taxon>
    </lineage>
</organism>
<accession>A0A2S3HS28</accession>
<dbReference type="EMBL" id="CM008050">
    <property type="protein sequence ID" value="PAN28453.2"/>
    <property type="molecule type" value="Genomic_DNA"/>
</dbReference>
<feature type="region of interest" description="Disordered" evidence="1">
    <location>
        <begin position="55"/>
        <end position="97"/>
    </location>
</feature>
<reference evidence="2" key="1">
    <citation type="submission" date="2018-04" db="EMBL/GenBank/DDBJ databases">
        <title>WGS assembly of Panicum hallii.</title>
        <authorList>
            <person name="Lovell J."/>
            <person name="Jenkins J."/>
            <person name="Lowry D."/>
            <person name="Mamidi S."/>
            <person name="Sreedasyam A."/>
            <person name="Weng X."/>
            <person name="Barry K."/>
            <person name="Bonette J."/>
            <person name="Campitelli B."/>
            <person name="Daum C."/>
            <person name="Gordon S."/>
            <person name="Gould B."/>
            <person name="Lipzen A."/>
            <person name="Macqueen A."/>
            <person name="Palacio-Mejia J."/>
            <person name="Plott C."/>
            <person name="Shakirov E."/>
            <person name="Shu S."/>
            <person name="Yoshinaga Y."/>
            <person name="Zane M."/>
            <person name="Rokhsar D."/>
            <person name="Grimwood J."/>
            <person name="Schmutz J."/>
            <person name="Juenger T."/>
        </authorList>
    </citation>
    <scope>NUCLEOTIDE SEQUENCE [LARGE SCALE GENOMIC DNA]</scope>
    <source>
        <strain evidence="2">FIL2</strain>
    </source>
</reference>
<evidence type="ECO:0000313" key="2">
    <source>
        <dbReference type="EMBL" id="PAN28453.2"/>
    </source>
</evidence>
<sequence length="97" mass="10370">MRLCCQLDGQGSPASCGMIGRPWGLAPHRGRTPLLRNLQRLNHLGRSCRVRSLSPTATARTTGDGLATKNSAATIATAGTSVDQEMRGPNSDNKRIR</sequence>
<dbReference type="Proteomes" id="UP000243499">
    <property type="component" value="Chromosome 5"/>
</dbReference>
<evidence type="ECO:0000256" key="1">
    <source>
        <dbReference type="SAM" id="MobiDB-lite"/>
    </source>
</evidence>